<name>A0A1Q5UE81_9EURO</name>
<evidence type="ECO:0000313" key="2">
    <source>
        <dbReference type="EMBL" id="OKP10781.1"/>
    </source>
</evidence>
<dbReference type="EMBL" id="MNBE01000310">
    <property type="protein sequence ID" value="OKP10781.1"/>
    <property type="molecule type" value="Genomic_DNA"/>
</dbReference>
<evidence type="ECO:0000259" key="1">
    <source>
        <dbReference type="PROSITE" id="PS51186"/>
    </source>
</evidence>
<dbReference type="Pfam" id="PF00583">
    <property type="entry name" value="Acetyltransf_1"/>
    <property type="match status" value="1"/>
</dbReference>
<sequence>MLAPVARLNGRVFDDDPVITYMLLDMPKEERLAYLPTYWSILVKSALLNDALITEADGWKAASVVIPPGRHVDSLWTLFYAGFAGVLWKMGASGFKRLWSEFSGMTDNAKKIGLRGKKRYYYIFSIGTEVEHRGKGLAKAIMRENMRKAQLENVPIWLEATTPNSRKLYLSMGFEEIEEVTLGKGKVDSNANIQPGGPGVPLWGMVWWPEQESGHTSSS</sequence>
<comment type="caution">
    <text evidence="2">The sequence shown here is derived from an EMBL/GenBank/DDBJ whole genome shotgun (WGS) entry which is preliminary data.</text>
</comment>
<dbReference type="SUPFAM" id="SSF55729">
    <property type="entry name" value="Acyl-CoA N-acyltransferases (Nat)"/>
    <property type="match status" value="1"/>
</dbReference>
<dbReference type="AlphaFoldDB" id="A0A1Q5UE81"/>
<dbReference type="Proteomes" id="UP000186955">
    <property type="component" value="Unassembled WGS sequence"/>
</dbReference>
<organism evidence="2 3">
    <name type="scientific">Penicillium subrubescens</name>
    <dbReference type="NCBI Taxonomy" id="1316194"/>
    <lineage>
        <taxon>Eukaryota</taxon>
        <taxon>Fungi</taxon>
        <taxon>Dikarya</taxon>
        <taxon>Ascomycota</taxon>
        <taxon>Pezizomycotina</taxon>
        <taxon>Eurotiomycetes</taxon>
        <taxon>Eurotiomycetidae</taxon>
        <taxon>Eurotiales</taxon>
        <taxon>Aspergillaceae</taxon>
        <taxon>Penicillium</taxon>
    </lineage>
</organism>
<dbReference type="Gene3D" id="3.40.630.30">
    <property type="match status" value="1"/>
</dbReference>
<feature type="domain" description="N-acetyltransferase" evidence="1">
    <location>
        <begin position="64"/>
        <end position="194"/>
    </location>
</feature>
<protein>
    <recommendedName>
        <fullName evidence="1">N-acetyltransferase domain-containing protein</fullName>
    </recommendedName>
</protein>
<dbReference type="STRING" id="1316194.A0A1Q5UE81"/>
<dbReference type="PANTHER" id="PTHR42791">
    <property type="entry name" value="GNAT FAMILY ACETYLTRANSFERASE"/>
    <property type="match status" value="1"/>
</dbReference>
<dbReference type="InterPro" id="IPR016181">
    <property type="entry name" value="Acyl_CoA_acyltransferase"/>
</dbReference>
<proteinExistence type="predicted"/>
<reference evidence="2 3" key="1">
    <citation type="submission" date="2016-10" db="EMBL/GenBank/DDBJ databases">
        <title>Genome sequence of the ascomycete fungus Penicillium subrubescens.</title>
        <authorList>
            <person name="De Vries R.P."/>
            <person name="Peng M."/>
            <person name="Dilokpimol A."/>
            <person name="Hilden K."/>
            <person name="Makela M.R."/>
            <person name="Grigoriev I."/>
            <person name="Riley R."/>
            <person name="Granchi Z."/>
        </authorList>
    </citation>
    <scope>NUCLEOTIDE SEQUENCE [LARGE SCALE GENOMIC DNA]</scope>
    <source>
        <strain evidence="2 3">CBS 132785</strain>
    </source>
</reference>
<keyword evidence="3" id="KW-1185">Reference proteome</keyword>
<gene>
    <name evidence="2" type="ORF">PENSUB_3601</name>
</gene>
<dbReference type="InterPro" id="IPR000182">
    <property type="entry name" value="GNAT_dom"/>
</dbReference>
<dbReference type="PROSITE" id="PS51186">
    <property type="entry name" value="GNAT"/>
    <property type="match status" value="1"/>
</dbReference>
<dbReference type="InterPro" id="IPR052523">
    <property type="entry name" value="Trichothecene_AcTrans"/>
</dbReference>
<evidence type="ECO:0000313" key="3">
    <source>
        <dbReference type="Proteomes" id="UP000186955"/>
    </source>
</evidence>
<dbReference type="PANTHER" id="PTHR42791:SF1">
    <property type="entry name" value="N-ACETYLTRANSFERASE DOMAIN-CONTAINING PROTEIN"/>
    <property type="match status" value="1"/>
</dbReference>
<accession>A0A1Q5UE81</accession>
<dbReference type="GO" id="GO:0016747">
    <property type="term" value="F:acyltransferase activity, transferring groups other than amino-acyl groups"/>
    <property type="evidence" value="ECO:0007669"/>
    <property type="project" value="InterPro"/>
</dbReference>